<dbReference type="Gene3D" id="4.10.240.10">
    <property type="entry name" value="Zn(2)-C6 fungal-type DNA-binding domain"/>
    <property type="match status" value="1"/>
</dbReference>
<feature type="domain" description="Zn(2)-C6 fungal-type" evidence="3">
    <location>
        <begin position="2"/>
        <end position="28"/>
    </location>
</feature>
<dbReference type="RefSeq" id="XP_013341372.1">
    <property type="nucleotide sequence ID" value="XM_013485918.1"/>
</dbReference>
<dbReference type="HOGENOM" id="CLU_086704_0_0_1"/>
<evidence type="ECO:0000313" key="5">
    <source>
        <dbReference type="Proteomes" id="UP000030641"/>
    </source>
</evidence>
<dbReference type="OrthoDB" id="10261408at2759"/>
<dbReference type="InterPro" id="IPR036864">
    <property type="entry name" value="Zn2-C6_fun-type_DNA-bd_sf"/>
</dbReference>
<dbReference type="InParanoid" id="A0A074Y561"/>
<dbReference type="Proteomes" id="UP000030641">
    <property type="component" value="Unassembled WGS sequence"/>
</dbReference>
<dbReference type="GeneID" id="25367188"/>
<dbReference type="EMBL" id="KL584768">
    <property type="protein sequence ID" value="KEQ92933.1"/>
    <property type="molecule type" value="Genomic_DNA"/>
</dbReference>
<keyword evidence="5" id="KW-1185">Reference proteome</keyword>
<feature type="region of interest" description="Disordered" evidence="2">
    <location>
        <begin position="61"/>
        <end position="123"/>
    </location>
</feature>
<name>A0A074Y561_AURSE</name>
<feature type="region of interest" description="Disordered" evidence="2">
    <location>
        <begin position="193"/>
        <end position="213"/>
    </location>
</feature>
<dbReference type="GO" id="GO:0000981">
    <property type="term" value="F:DNA-binding transcription factor activity, RNA polymerase II-specific"/>
    <property type="evidence" value="ECO:0007669"/>
    <property type="project" value="InterPro"/>
</dbReference>
<evidence type="ECO:0000313" key="4">
    <source>
        <dbReference type="EMBL" id="KEQ92933.1"/>
    </source>
</evidence>
<dbReference type="CDD" id="cd00067">
    <property type="entry name" value="GAL4"/>
    <property type="match status" value="1"/>
</dbReference>
<dbReference type="STRING" id="1043005.A0A074Y561"/>
<organism evidence="4 5">
    <name type="scientific">Aureobasidium subglaciale (strain EXF-2481)</name>
    <name type="common">Aureobasidium pullulans var. subglaciale</name>
    <dbReference type="NCBI Taxonomy" id="1043005"/>
    <lineage>
        <taxon>Eukaryota</taxon>
        <taxon>Fungi</taxon>
        <taxon>Dikarya</taxon>
        <taxon>Ascomycota</taxon>
        <taxon>Pezizomycotina</taxon>
        <taxon>Dothideomycetes</taxon>
        <taxon>Dothideomycetidae</taxon>
        <taxon>Dothideales</taxon>
        <taxon>Saccotheciaceae</taxon>
        <taxon>Aureobasidium</taxon>
    </lineage>
</organism>
<evidence type="ECO:0000259" key="3">
    <source>
        <dbReference type="Pfam" id="PF00172"/>
    </source>
</evidence>
<protein>
    <recommendedName>
        <fullName evidence="3">Zn(2)-C6 fungal-type domain-containing protein</fullName>
    </recommendedName>
</protein>
<accession>A0A074Y561</accession>
<dbReference type="GO" id="GO:0008270">
    <property type="term" value="F:zinc ion binding"/>
    <property type="evidence" value="ECO:0007669"/>
    <property type="project" value="InterPro"/>
</dbReference>
<dbReference type="Pfam" id="PF00172">
    <property type="entry name" value="Zn_clus"/>
    <property type="match status" value="1"/>
</dbReference>
<dbReference type="AlphaFoldDB" id="A0A074Y561"/>
<proteinExistence type="predicted"/>
<evidence type="ECO:0000256" key="1">
    <source>
        <dbReference type="ARBA" id="ARBA00023242"/>
    </source>
</evidence>
<dbReference type="InterPro" id="IPR001138">
    <property type="entry name" value="Zn2Cys6_DnaBD"/>
</dbReference>
<sequence length="213" mass="23694">MRQCDGKKPACSNCAKRNVQNCTYDLEPNQSRVAAYKQKIEQQMSTIRTLEDEISRLKYSPMRPEGMGRLPVAHTLQSSTSPGGVPMRDLLNPAPEPNPSSFGYGSNGPGAAPNPAPPPRDQMSRMRDIQHNLEIENRSLKELILLLNSVVDREIAQQMAQEINIHGASDDVLSRAQHLVAMQVRRPLLTNLQHEAKGKSQRPPGRSAEKSWP</sequence>
<reference evidence="4 5" key="1">
    <citation type="journal article" date="2014" name="BMC Genomics">
        <title>Genome sequencing of four Aureobasidium pullulans varieties: biotechnological potential, stress tolerance, and description of new species.</title>
        <authorList>
            <person name="Gostin Ar C."/>
            <person name="Ohm R.A."/>
            <person name="Kogej T."/>
            <person name="Sonjak S."/>
            <person name="Turk M."/>
            <person name="Zajc J."/>
            <person name="Zalar P."/>
            <person name="Grube M."/>
            <person name="Sun H."/>
            <person name="Han J."/>
            <person name="Sharma A."/>
            <person name="Chiniquy J."/>
            <person name="Ngan C.Y."/>
            <person name="Lipzen A."/>
            <person name="Barry K."/>
            <person name="Grigoriev I.V."/>
            <person name="Gunde-Cimerman N."/>
        </authorList>
    </citation>
    <scope>NUCLEOTIDE SEQUENCE [LARGE SCALE GENOMIC DNA]</scope>
    <source>
        <strain evidence="4 5">EXF-2481</strain>
    </source>
</reference>
<gene>
    <name evidence="4" type="ORF">AUEXF2481DRAFT_42633</name>
</gene>
<evidence type="ECO:0000256" key="2">
    <source>
        <dbReference type="SAM" id="MobiDB-lite"/>
    </source>
</evidence>
<keyword evidence="1" id="KW-0539">Nucleus</keyword>